<dbReference type="AlphaFoldDB" id="A0A4R8ZZL8"/>
<dbReference type="OrthoDB" id="9813435at2"/>
<keyword evidence="1" id="KW-0812">Transmembrane</keyword>
<name>A0A4R8ZZL8_9MICO</name>
<evidence type="ECO:0000313" key="2">
    <source>
        <dbReference type="EMBL" id="TFD49592.1"/>
    </source>
</evidence>
<keyword evidence="3" id="KW-1185">Reference proteome</keyword>
<evidence type="ECO:0000313" key="3">
    <source>
        <dbReference type="Proteomes" id="UP000297447"/>
    </source>
</evidence>
<dbReference type="RefSeq" id="WP_134519611.1">
    <property type="nucleotide sequence ID" value="NZ_SOHE01000048.1"/>
</dbReference>
<keyword evidence="1" id="KW-1133">Transmembrane helix</keyword>
<dbReference type="Gene3D" id="2.60.40.1120">
    <property type="entry name" value="Carboxypeptidase-like, regulatory domain"/>
    <property type="match status" value="1"/>
</dbReference>
<dbReference type="Proteomes" id="UP000297447">
    <property type="component" value="Unassembled WGS sequence"/>
</dbReference>
<reference evidence="2 3" key="1">
    <citation type="submission" date="2019-03" db="EMBL/GenBank/DDBJ databases">
        <title>Genomics of glacier-inhabiting Cryobacterium strains.</title>
        <authorList>
            <person name="Liu Q."/>
            <person name="Xin Y.-H."/>
        </authorList>
    </citation>
    <scope>NUCLEOTIDE SEQUENCE [LARGE SCALE GENOMIC DNA]</scope>
    <source>
        <strain evidence="2 3">Hh14</strain>
    </source>
</reference>
<dbReference type="SUPFAM" id="SSF49452">
    <property type="entry name" value="Starch-binding domain-like"/>
    <property type="match status" value="1"/>
</dbReference>
<evidence type="ECO:0000256" key="1">
    <source>
        <dbReference type="SAM" id="Phobius"/>
    </source>
</evidence>
<dbReference type="PROSITE" id="PS51257">
    <property type="entry name" value="PROKAR_LIPOPROTEIN"/>
    <property type="match status" value="1"/>
</dbReference>
<keyword evidence="1" id="KW-0472">Membrane</keyword>
<dbReference type="InterPro" id="IPR013784">
    <property type="entry name" value="Carb-bd-like_fold"/>
</dbReference>
<dbReference type="GO" id="GO:0030246">
    <property type="term" value="F:carbohydrate binding"/>
    <property type="evidence" value="ECO:0007669"/>
    <property type="project" value="InterPro"/>
</dbReference>
<gene>
    <name evidence="2" type="ORF">E3T55_10965</name>
</gene>
<proteinExistence type="predicted"/>
<keyword evidence="2" id="KW-0378">Hydrolase</keyword>
<organism evidence="2 3">
    <name type="scientific">Cryobacterium frigoriphilum</name>
    <dbReference type="NCBI Taxonomy" id="1259150"/>
    <lineage>
        <taxon>Bacteria</taxon>
        <taxon>Bacillati</taxon>
        <taxon>Actinomycetota</taxon>
        <taxon>Actinomycetes</taxon>
        <taxon>Micrococcales</taxon>
        <taxon>Microbacteriaceae</taxon>
        <taxon>Cryobacterium</taxon>
    </lineage>
</organism>
<dbReference type="Pfam" id="PF13620">
    <property type="entry name" value="CarboxypepD_reg"/>
    <property type="match status" value="1"/>
</dbReference>
<protein>
    <submittedName>
        <fullName evidence="2">Carboxypeptidase regulatory-like domain-containing protein</fullName>
    </submittedName>
</protein>
<dbReference type="EMBL" id="SOHE01000048">
    <property type="protein sequence ID" value="TFD49592.1"/>
    <property type="molecule type" value="Genomic_DNA"/>
</dbReference>
<keyword evidence="2" id="KW-0645">Protease</keyword>
<sequence length="116" mass="11680">MRSHRSEIGERWFVVAAVGVICVATLTGCVVKPNLGQIDGTVTAASGLPATGCGITMVVISGGPVPELAAVTSAAGTFSWPVPPGRYEVTASCDGVPIHASVDVVADETVAVDMAE</sequence>
<dbReference type="GO" id="GO:0004180">
    <property type="term" value="F:carboxypeptidase activity"/>
    <property type="evidence" value="ECO:0007669"/>
    <property type="project" value="UniProtKB-KW"/>
</dbReference>
<feature type="transmembrane region" description="Helical" evidence="1">
    <location>
        <begin position="12"/>
        <end position="31"/>
    </location>
</feature>
<comment type="caution">
    <text evidence="2">The sequence shown here is derived from an EMBL/GenBank/DDBJ whole genome shotgun (WGS) entry which is preliminary data.</text>
</comment>
<accession>A0A4R8ZZL8</accession>
<keyword evidence="2" id="KW-0121">Carboxypeptidase</keyword>